<accession>A0A9Q0MQU9</accession>
<proteinExistence type="predicted"/>
<dbReference type="Proteomes" id="UP001151699">
    <property type="component" value="Chromosome C"/>
</dbReference>
<keyword evidence="2" id="KW-1185">Reference proteome</keyword>
<organism evidence="1 2">
    <name type="scientific">Pseudolycoriella hygida</name>
    <dbReference type="NCBI Taxonomy" id="35572"/>
    <lineage>
        <taxon>Eukaryota</taxon>
        <taxon>Metazoa</taxon>
        <taxon>Ecdysozoa</taxon>
        <taxon>Arthropoda</taxon>
        <taxon>Hexapoda</taxon>
        <taxon>Insecta</taxon>
        <taxon>Pterygota</taxon>
        <taxon>Neoptera</taxon>
        <taxon>Endopterygota</taxon>
        <taxon>Diptera</taxon>
        <taxon>Nematocera</taxon>
        <taxon>Sciaroidea</taxon>
        <taxon>Sciaridae</taxon>
        <taxon>Pseudolycoriella</taxon>
    </lineage>
</organism>
<sequence>KFRFCGDGDCPDWVLAEIYSSLSVLSSVKLKILTQMVVKSVLGEFIPDEKLKETFAPNKTDLAPIKSSFACIRFLIVNAIRFNTDDATFNEELQQLGLPKEHSSAVCRVMTDHYQALKEHLIETSLKVNELESISYRIPNDVIDCAQFTFDISNEIEDGIPIKKSHKVNISKVDVGILLNEMRTIRNLMDEMNYDERCNGSQTG</sequence>
<evidence type="ECO:0000313" key="1">
    <source>
        <dbReference type="EMBL" id="KAJ6635964.1"/>
    </source>
</evidence>
<evidence type="ECO:0000313" key="2">
    <source>
        <dbReference type="Proteomes" id="UP001151699"/>
    </source>
</evidence>
<dbReference type="AlphaFoldDB" id="A0A9Q0MQU9"/>
<dbReference type="InterPro" id="IPR047155">
    <property type="entry name" value="COMMD4/6/7/8"/>
</dbReference>
<dbReference type="PANTHER" id="PTHR16231:SF4">
    <property type="entry name" value="COMM DOMAIN-CONTAINING PROTEIN 4"/>
    <property type="match status" value="1"/>
</dbReference>
<dbReference type="OrthoDB" id="284322at2759"/>
<dbReference type="Pfam" id="PF21672">
    <property type="entry name" value="COMM_HN"/>
    <property type="match status" value="1"/>
</dbReference>
<feature type="non-terminal residue" evidence="1">
    <location>
        <position position="1"/>
    </location>
</feature>
<dbReference type="EMBL" id="WJQU01000004">
    <property type="protein sequence ID" value="KAJ6635964.1"/>
    <property type="molecule type" value="Genomic_DNA"/>
</dbReference>
<dbReference type="PANTHER" id="PTHR16231">
    <property type="entry name" value="COMM DOMAIN-CONTAINING PROTEIN 4-8 FAMILY MEMBER"/>
    <property type="match status" value="1"/>
</dbReference>
<gene>
    <name evidence="1" type="primary">Commd4</name>
    <name evidence="1" type="ORF">Bhyg_14550</name>
</gene>
<protein>
    <submittedName>
        <fullName evidence="1">COMM domain-containing protein 4</fullName>
    </submittedName>
</protein>
<comment type="caution">
    <text evidence="1">The sequence shown here is derived from an EMBL/GenBank/DDBJ whole genome shotgun (WGS) entry which is preliminary data.</text>
</comment>
<name>A0A9Q0MQU9_9DIPT</name>
<reference evidence="1" key="1">
    <citation type="submission" date="2022-07" db="EMBL/GenBank/DDBJ databases">
        <authorList>
            <person name="Trinca V."/>
            <person name="Uliana J.V.C."/>
            <person name="Torres T.T."/>
            <person name="Ward R.J."/>
            <person name="Monesi N."/>
        </authorList>
    </citation>
    <scope>NUCLEOTIDE SEQUENCE</scope>
    <source>
        <strain evidence="1">HSMRA1968</strain>
        <tissue evidence="1">Whole embryos</tissue>
    </source>
</reference>